<proteinExistence type="inferred from homology"/>
<keyword evidence="7" id="KW-1185">Reference proteome</keyword>
<dbReference type="InterPro" id="IPR050223">
    <property type="entry name" value="D-isomer_2-hydroxyacid_DH"/>
</dbReference>
<name>A0ABU9Y6A0_9SPHN</name>
<dbReference type="EMBL" id="JBDIME010000016">
    <property type="protein sequence ID" value="MEN2791348.1"/>
    <property type="molecule type" value="Genomic_DNA"/>
</dbReference>
<dbReference type="InterPro" id="IPR006140">
    <property type="entry name" value="D-isomer_DH_NAD-bd"/>
</dbReference>
<dbReference type="PANTHER" id="PTHR10996:SF178">
    <property type="entry name" value="2-HYDROXYACID DEHYDROGENASE YGL185C-RELATED"/>
    <property type="match status" value="1"/>
</dbReference>
<feature type="domain" description="D-isomer specific 2-hydroxyacid dehydrogenase NAD-binding" evidence="5">
    <location>
        <begin position="116"/>
        <end position="287"/>
    </location>
</feature>
<evidence type="ECO:0000313" key="6">
    <source>
        <dbReference type="EMBL" id="MEN2791348.1"/>
    </source>
</evidence>
<evidence type="ECO:0000259" key="4">
    <source>
        <dbReference type="Pfam" id="PF00389"/>
    </source>
</evidence>
<dbReference type="Pfam" id="PF02826">
    <property type="entry name" value="2-Hacid_dh_C"/>
    <property type="match status" value="1"/>
</dbReference>
<evidence type="ECO:0000256" key="3">
    <source>
        <dbReference type="RuleBase" id="RU003719"/>
    </source>
</evidence>
<dbReference type="InterPro" id="IPR006139">
    <property type="entry name" value="D-isomer_2_OHA_DH_cat_dom"/>
</dbReference>
<dbReference type="Gene3D" id="3.40.50.720">
    <property type="entry name" value="NAD(P)-binding Rossmann-like Domain"/>
    <property type="match status" value="2"/>
</dbReference>
<comment type="similarity">
    <text evidence="3">Belongs to the D-isomer specific 2-hydroxyacid dehydrogenase family.</text>
</comment>
<evidence type="ECO:0000256" key="1">
    <source>
        <dbReference type="ARBA" id="ARBA00023002"/>
    </source>
</evidence>
<feature type="domain" description="D-isomer specific 2-hydroxyacid dehydrogenase catalytic" evidence="4">
    <location>
        <begin position="24"/>
        <end position="318"/>
    </location>
</feature>
<accession>A0ABU9Y6A0</accession>
<dbReference type="SUPFAM" id="SSF51735">
    <property type="entry name" value="NAD(P)-binding Rossmann-fold domains"/>
    <property type="match status" value="1"/>
</dbReference>
<organism evidence="6 7">
    <name type="scientific">Sphingomonas oligophenolica</name>
    <dbReference type="NCBI Taxonomy" id="301154"/>
    <lineage>
        <taxon>Bacteria</taxon>
        <taxon>Pseudomonadati</taxon>
        <taxon>Pseudomonadota</taxon>
        <taxon>Alphaproteobacteria</taxon>
        <taxon>Sphingomonadales</taxon>
        <taxon>Sphingomonadaceae</taxon>
        <taxon>Sphingomonas</taxon>
    </lineage>
</organism>
<keyword evidence="2" id="KW-0520">NAD</keyword>
<evidence type="ECO:0000259" key="5">
    <source>
        <dbReference type="Pfam" id="PF02826"/>
    </source>
</evidence>
<dbReference type="RefSeq" id="WP_345840482.1">
    <property type="nucleotide sequence ID" value="NZ_JBDIME010000016.1"/>
</dbReference>
<dbReference type="Pfam" id="PF00389">
    <property type="entry name" value="2-Hacid_dh"/>
    <property type="match status" value="1"/>
</dbReference>
<dbReference type="SUPFAM" id="SSF52283">
    <property type="entry name" value="Formate/glycerate dehydrogenase catalytic domain-like"/>
    <property type="match status" value="1"/>
</dbReference>
<dbReference type="InterPro" id="IPR036291">
    <property type="entry name" value="NAD(P)-bd_dom_sf"/>
</dbReference>
<dbReference type="Proteomes" id="UP001419910">
    <property type="component" value="Unassembled WGS sequence"/>
</dbReference>
<evidence type="ECO:0000256" key="2">
    <source>
        <dbReference type="ARBA" id="ARBA00023027"/>
    </source>
</evidence>
<protein>
    <submittedName>
        <fullName evidence="6">2-hydroxyacid dehydrogenase</fullName>
    </submittedName>
</protein>
<reference evidence="6 7" key="1">
    <citation type="submission" date="2024-05" db="EMBL/GenBank/DDBJ databases">
        <authorList>
            <person name="Liu Q."/>
            <person name="Xin Y.-H."/>
        </authorList>
    </citation>
    <scope>NUCLEOTIDE SEQUENCE [LARGE SCALE GENOMIC DNA]</scope>
    <source>
        <strain evidence="6 7">CGMCC 1.10181</strain>
    </source>
</reference>
<sequence length="325" mass="33762">MVCVDRPAAGGRVLQLAPIGPLADRLLAEQFDTVRAWESGNGALTQSDLASITMVSTTVRHGCGSAQIAALPALRAISSWGAGYDTIAIDAAAARGIAVANTPDVLNDCVADLAWGLLIATARRIGAADRYVRAGQWTKLGGFPLTTKVSGKRLGIIGLGRIGAAIARRANGFSMEVRYHGRTPKPTSYGFEPSLTALAAWADFLVVACGGGPDTYHLVSADVLQALGPGGILINIGRGSVVDQAALIAALDKGRIAGGGFDVLEGEPGAPLALRERDNVVLTPHYGSATTETRAAMEQLVVDNLLHFARHGEMLTPVRIGPRTA</sequence>
<comment type="caution">
    <text evidence="6">The sequence shown here is derived from an EMBL/GenBank/DDBJ whole genome shotgun (WGS) entry which is preliminary data.</text>
</comment>
<evidence type="ECO:0000313" key="7">
    <source>
        <dbReference type="Proteomes" id="UP001419910"/>
    </source>
</evidence>
<dbReference type="CDD" id="cd12156">
    <property type="entry name" value="HPPR"/>
    <property type="match status" value="1"/>
</dbReference>
<keyword evidence="1 3" id="KW-0560">Oxidoreductase</keyword>
<gene>
    <name evidence="6" type="ORF">ABC974_17060</name>
</gene>
<dbReference type="PANTHER" id="PTHR10996">
    <property type="entry name" value="2-HYDROXYACID DEHYDROGENASE-RELATED"/>
    <property type="match status" value="1"/>
</dbReference>